<dbReference type="EMBL" id="JAOPGA020001032">
    <property type="protein sequence ID" value="KAL0484292.1"/>
    <property type="molecule type" value="Genomic_DNA"/>
</dbReference>
<keyword evidence="1" id="KW-0812">Transmembrane</keyword>
<name>A0AAW2Z3B7_9EUKA</name>
<protein>
    <submittedName>
        <fullName evidence="2">Eml2</fullName>
    </submittedName>
</protein>
<sequence length="106" mass="12590">MSKEVTLHPHHKVLLVESTKKRWLLRDTALHLLYSIAKIQKPEKLQNFKVVLGTLMVYFIGFITFYAHRGYQNNLTNIFDKYDSQNIRNIPSSFKAIKDYIQNFMK</sequence>
<proteinExistence type="predicted"/>
<evidence type="ECO:0000256" key="1">
    <source>
        <dbReference type="SAM" id="Phobius"/>
    </source>
</evidence>
<reference evidence="2 3" key="1">
    <citation type="submission" date="2024-03" db="EMBL/GenBank/DDBJ databases">
        <title>The Acrasis kona genome and developmental transcriptomes reveal deep origins of eukaryotic multicellular pathways.</title>
        <authorList>
            <person name="Sheikh S."/>
            <person name="Fu C.-J."/>
            <person name="Brown M.W."/>
            <person name="Baldauf S.L."/>
        </authorList>
    </citation>
    <scope>NUCLEOTIDE SEQUENCE [LARGE SCALE GENOMIC DNA]</scope>
    <source>
        <strain evidence="2 3">ATCC MYA-3509</strain>
    </source>
</reference>
<evidence type="ECO:0000313" key="2">
    <source>
        <dbReference type="EMBL" id="KAL0484292.1"/>
    </source>
</evidence>
<gene>
    <name evidence="2" type="ORF">AKO1_004837</name>
</gene>
<organism evidence="2 3">
    <name type="scientific">Acrasis kona</name>
    <dbReference type="NCBI Taxonomy" id="1008807"/>
    <lineage>
        <taxon>Eukaryota</taxon>
        <taxon>Discoba</taxon>
        <taxon>Heterolobosea</taxon>
        <taxon>Tetramitia</taxon>
        <taxon>Eutetramitia</taxon>
        <taxon>Acrasidae</taxon>
        <taxon>Acrasis</taxon>
    </lineage>
</organism>
<keyword evidence="3" id="KW-1185">Reference proteome</keyword>
<comment type="caution">
    <text evidence="2">The sequence shown here is derived from an EMBL/GenBank/DDBJ whole genome shotgun (WGS) entry which is preliminary data.</text>
</comment>
<dbReference type="AlphaFoldDB" id="A0AAW2Z3B7"/>
<evidence type="ECO:0000313" key="3">
    <source>
        <dbReference type="Proteomes" id="UP001431209"/>
    </source>
</evidence>
<feature type="transmembrane region" description="Helical" evidence="1">
    <location>
        <begin position="48"/>
        <end position="67"/>
    </location>
</feature>
<keyword evidence="1" id="KW-1133">Transmembrane helix</keyword>
<dbReference type="Proteomes" id="UP001431209">
    <property type="component" value="Unassembled WGS sequence"/>
</dbReference>
<accession>A0AAW2Z3B7</accession>
<keyword evidence="1" id="KW-0472">Membrane</keyword>